<name>A0A2W4UEF0_9CYAN</name>
<dbReference type="Gene3D" id="3.40.50.10470">
    <property type="entry name" value="Translation initiation factor eif-2b, domain 2"/>
    <property type="match status" value="1"/>
</dbReference>
<evidence type="ECO:0000256" key="1">
    <source>
        <dbReference type="ARBA" id="ARBA00023235"/>
    </source>
</evidence>
<dbReference type="InterPro" id="IPR005251">
    <property type="entry name" value="IF-M1Pi"/>
</dbReference>
<dbReference type="HAMAP" id="MF_01678">
    <property type="entry name" value="Salvage_MtnA"/>
    <property type="match status" value="1"/>
</dbReference>
<dbReference type="Proteomes" id="UP000249354">
    <property type="component" value="Unassembled WGS sequence"/>
</dbReference>
<evidence type="ECO:0000256" key="2">
    <source>
        <dbReference type="ARBA" id="ARBA00052401"/>
    </source>
</evidence>
<dbReference type="InterPro" id="IPR027363">
    <property type="entry name" value="M1Pi_N"/>
</dbReference>
<comment type="caution">
    <text evidence="4">The sequence shown here is derived from an EMBL/GenBank/DDBJ whole genome shotgun (WGS) entry which is preliminary data.</text>
</comment>
<feature type="binding site" evidence="3">
    <location>
        <position position="216"/>
    </location>
    <ligand>
        <name>substrate</name>
    </ligand>
</feature>
<dbReference type="NCBIfam" id="TIGR00512">
    <property type="entry name" value="salvage_mtnA"/>
    <property type="match status" value="1"/>
</dbReference>
<dbReference type="SUPFAM" id="SSF100950">
    <property type="entry name" value="NagB/RpiA/CoA transferase-like"/>
    <property type="match status" value="1"/>
</dbReference>
<feature type="active site" description="Proton donor" evidence="3">
    <location>
        <position position="257"/>
    </location>
</feature>
<dbReference type="InterPro" id="IPR011559">
    <property type="entry name" value="Initiation_fac_2B_a/b/d"/>
</dbReference>
<comment type="similarity">
    <text evidence="3">Belongs to the EIF-2B alpha/beta/delta subunits family. MtnA subfamily.</text>
</comment>
<feature type="site" description="Transition state stabilizer" evidence="3">
    <location>
        <position position="177"/>
    </location>
</feature>
<comment type="catalytic activity">
    <reaction evidence="2 3">
        <text>5-(methylsulfanyl)-alpha-D-ribose 1-phosphate = 5-(methylsulfanyl)-D-ribulose 1-phosphate</text>
        <dbReference type="Rhea" id="RHEA:19989"/>
        <dbReference type="ChEBI" id="CHEBI:58533"/>
        <dbReference type="ChEBI" id="CHEBI:58548"/>
        <dbReference type="EC" id="5.3.1.23"/>
    </reaction>
</comment>
<keyword evidence="3" id="KW-0028">Amino-acid biosynthesis</keyword>
<dbReference type="InterPro" id="IPR000649">
    <property type="entry name" value="IF-2B-related"/>
</dbReference>
<dbReference type="EMBL" id="QBMC01000053">
    <property type="protein sequence ID" value="PZO18604.1"/>
    <property type="molecule type" value="Genomic_DNA"/>
</dbReference>
<sequence>MDAFRSIEWTDGKLRLLDQRQLPIKTTYRDYISYIEVASAIRSMVVRGAPAIGVTAAFGLALAAQQSEALTLAAFLADLQAAGEHLMAARPTAVNLSWAVSHLLALAADDVAQKTVALEGLDESASEVSEGEAIARLKQTLLSEAQALHQADIEICQQLGTHAQALIPDAATVIHHCNTGALAAVDYGTAIGIIRVAHEQGKQIHAFLDETRPRLQGASLSAYEMQAFGIPHTVIVDGASGYVMRTRKIDACLVGCDRVAANGDVANKIGTYNLAVVARAHNVPFYVACPTSTLDMTLASGDEIEIEERAATEITHVKGQQITPDGTPVFNPAFDITPAEYVNAIVTEKGIVYPPYQENLEKLMR</sequence>
<evidence type="ECO:0000313" key="5">
    <source>
        <dbReference type="Proteomes" id="UP000249354"/>
    </source>
</evidence>
<evidence type="ECO:0000313" key="4">
    <source>
        <dbReference type="EMBL" id="PZO18604.1"/>
    </source>
</evidence>
<feature type="binding site" evidence="3">
    <location>
        <position position="90"/>
    </location>
    <ligand>
        <name>substrate</name>
    </ligand>
</feature>
<feature type="binding site" evidence="3">
    <location>
        <begin position="47"/>
        <end position="49"/>
    </location>
    <ligand>
        <name>substrate</name>
    </ligand>
</feature>
<dbReference type="AlphaFoldDB" id="A0A2W4UEF0"/>
<reference evidence="5" key="1">
    <citation type="submission" date="2018-04" db="EMBL/GenBank/DDBJ databases">
        <authorList>
            <person name="Cornet L."/>
        </authorList>
    </citation>
    <scope>NUCLEOTIDE SEQUENCE [LARGE SCALE GENOMIC DNA]</scope>
</reference>
<dbReference type="NCBIfam" id="TIGR00524">
    <property type="entry name" value="eIF-2B_rel"/>
    <property type="match status" value="1"/>
</dbReference>
<accession>A0A2W4UEF0</accession>
<keyword evidence="3" id="KW-0486">Methionine biosynthesis</keyword>
<gene>
    <name evidence="3 4" type="primary">mtnA</name>
    <name evidence="4" type="ORF">DCF25_09520</name>
</gene>
<dbReference type="FunFam" id="1.20.120.420:FF:000003">
    <property type="entry name" value="Methylthioribose-1-phosphate isomerase"/>
    <property type="match status" value="1"/>
</dbReference>
<reference evidence="4 5" key="2">
    <citation type="submission" date="2018-06" db="EMBL/GenBank/DDBJ databases">
        <title>Metagenomic assembly of (sub)arctic Cyanobacteria and their associated microbiome from non-axenic cultures.</title>
        <authorList>
            <person name="Baurain D."/>
        </authorList>
    </citation>
    <scope>NUCLEOTIDE SEQUENCE [LARGE SCALE GENOMIC DNA]</scope>
    <source>
        <strain evidence="4">ULC129bin1</strain>
    </source>
</reference>
<dbReference type="GO" id="GO:0019509">
    <property type="term" value="P:L-methionine salvage from methylthioadenosine"/>
    <property type="evidence" value="ECO:0007669"/>
    <property type="project" value="UniProtKB-UniRule"/>
</dbReference>
<dbReference type="EC" id="5.3.1.23" evidence="3"/>
<dbReference type="PANTHER" id="PTHR43475">
    <property type="entry name" value="METHYLTHIORIBOSE-1-PHOSPHATE ISOMERASE"/>
    <property type="match status" value="1"/>
</dbReference>
<dbReference type="PANTHER" id="PTHR43475:SF1">
    <property type="entry name" value="METHYLTHIORIBOSE-1-PHOSPHATE ISOMERASE"/>
    <property type="match status" value="1"/>
</dbReference>
<dbReference type="Pfam" id="PF01008">
    <property type="entry name" value="IF-2B"/>
    <property type="match status" value="1"/>
</dbReference>
<dbReference type="UniPathway" id="UPA00904">
    <property type="reaction ID" value="UER00874"/>
</dbReference>
<organism evidence="4 5">
    <name type="scientific">Leptolyngbya foveolarum</name>
    <dbReference type="NCBI Taxonomy" id="47253"/>
    <lineage>
        <taxon>Bacteria</taxon>
        <taxon>Bacillati</taxon>
        <taxon>Cyanobacteriota</taxon>
        <taxon>Cyanophyceae</taxon>
        <taxon>Leptolyngbyales</taxon>
        <taxon>Leptolyngbyaceae</taxon>
        <taxon>Leptolyngbya group</taxon>
        <taxon>Leptolyngbya</taxon>
    </lineage>
</organism>
<dbReference type="FunFam" id="3.40.50.10470:FF:000006">
    <property type="entry name" value="Methylthioribose-1-phosphate isomerase"/>
    <property type="match status" value="1"/>
</dbReference>
<protein>
    <recommendedName>
        <fullName evidence="3">Methylthioribose-1-phosphate isomerase</fullName>
        <shortName evidence="3">M1Pi</shortName>
        <shortName evidence="3">MTR-1-P isomerase</shortName>
        <ecNumber evidence="3">5.3.1.23</ecNumber>
    </recommendedName>
    <alternativeName>
        <fullName evidence="3">S-methyl-5-thioribose-1-phosphate isomerase</fullName>
    </alternativeName>
</protein>
<evidence type="ECO:0000256" key="3">
    <source>
        <dbReference type="HAMAP-Rule" id="MF_01678"/>
    </source>
</evidence>
<feature type="binding site" evidence="3">
    <location>
        <begin position="267"/>
        <end position="268"/>
    </location>
    <ligand>
        <name>substrate</name>
    </ligand>
</feature>
<dbReference type="GO" id="GO:0046523">
    <property type="term" value="F:S-methyl-5-thioribose-1-phosphate isomerase activity"/>
    <property type="evidence" value="ECO:0007669"/>
    <property type="project" value="UniProtKB-UniRule"/>
</dbReference>
<comment type="function">
    <text evidence="3">Catalyzes the interconversion of methylthioribose-1-phosphate (MTR-1-P) into methylthioribulose-1-phosphate (MTRu-1-P).</text>
</comment>
<dbReference type="InterPro" id="IPR042529">
    <property type="entry name" value="IF_2B-like_C"/>
</dbReference>
<dbReference type="Gene3D" id="1.20.120.420">
    <property type="entry name" value="translation initiation factor eif-2b, domain 1"/>
    <property type="match status" value="1"/>
</dbReference>
<dbReference type="InterPro" id="IPR037171">
    <property type="entry name" value="NagB/RpiA_transferase-like"/>
</dbReference>
<proteinExistence type="inferred from homology"/>
<comment type="pathway">
    <text evidence="3">Amino-acid biosynthesis; L-methionine biosynthesis via salvage pathway; L-methionine from S-methyl-5-thio-alpha-D-ribose 1-phosphate: step 1/6.</text>
</comment>
<dbReference type="NCBIfam" id="NF004326">
    <property type="entry name" value="PRK05720.1"/>
    <property type="match status" value="1"/>
</dbReference>
<keyword evidence="1 3" id="KW-0413">Isomerase</keyword>